<accession>A0A839Z2E5</accession>
<evidence type="ECO:0000256" key="2">
    <source>
        <dbReference type="ARBA" id="ARBA00009695"/>
    </source>
</evidence>
<dbReference type="InterPro" id="IPR036388">
    <property type="entry name" value="WH-like_DNA-bd_sf"/>
</dbReference>
<dbReference type="EMBL" id="JACICF010000001">
    <property type="protein sequence ID" value="MBB3764217.1"/>
    <property type="molecule type" value="Genomic_DNA"/>
</dbReference>
<dbReference type="InterPro" id="IPR003783">
    <property type="entry name" value="Regulatory_RecX"/>
</dbReference>
<dbReference type="Gene3D" id="1.10.10.10">
    <property type="entry name" value="Winged helix-like DNA-binding domain superfamily/Winged helix DNA-binding domain"/>
    <property type="match status" value="1"/>
</dbReference>
<dbReference type="GO" id="GO:0006282">
    <property type="term" value="P:regulation of DNA repair"/>
    <property type="evidence" value="ECO:0007669"/>
    <property type="project" value="InterPro"/>
</dbReference>
<dbReference type="AlphaFoldDB" id="A0A839Z2E5"/>
<keyword evidence="7" id="KW-1185">Reference proteome</keyword>
<dbReference type="Pfam" id="PF02631">
    <property type="entry name" value="RecX_HTH2"/>
    <property type="match status" value="1"/>
</dbReference>
<dbReference type="GO" id="GO:0005737">
    <property type="term" value="C:cytoplasm"/>
    <property type="evidence" value="ECO:0007669"/>
    <property type="project" value="UniProtKB-SubCell"/>
</dbReference>
<evidence type="ECO:0000256" key="1">
    <source>
        <dbReference type="ARBA" id="ARBA00004496"/>
    </source>
</evidence>
<dbReference type="PANTHER" id="PTHR33602">
    <property type="entry name" value="REGULATORY PROTEIN RECX FAMILY PROTEIN"/>
    <property type="match status" value="1"/>
</dbReference>
<comment type="similarity">
    <text evidence="2">Belongs to the RecX family.</text>
</comment>
<evidence type="ECO:0000313" key="7">
    <source>
        <dbReference type="Proteomes" id="UP000578569"/>
    </source>
</evidence>
<evidence type="ECO:0000256" key="4">
    <source>
        <dbReference type="ARBA" id="ARBA00022490"/>
    </source>
</evidence>
<comment type="subcellular location">
    <subcellularLocation>
        <location evidence="1">Cytoplasm</location>
    </subcellularLocation>
</comment>
<gene>
    <name evidence="6" type="ORF">FHS50_001240</name>
</gene>
<evidence type="ECO:0000259" key="5">
    <source>
        <dbReference type="Pfam" id="PF02631"/>
    </source>
</evidence>
<evidence type="ECO:0000256" key="3">
    <source>
        <dbReference type="ARBA" id="ARBA00018111"/>
    </source>
</evidence>
<dbReference type="RefSeq" id="WP_246332975.1">
    <property type="nucleotide sequence ID" value="NZ_JACICF010000001.1"/>
</dbReference>
<organism evidence="6 7">
    <name type="scientific">Sphingomicrobium lutaoense</name>
    <dbReference type="NCBI Taxonomy" id="515949"/>
    <lineage>
        <taxon>Bacteria</taxon>
        <taxon>Pseudomonadati</taxon>
        <taxon>Pseudomonadota</taxon>
        <taxon>Alphaproteobacteria</taxon>
        <taxon>Sphingomonadales</taxon>
        <taxon>Sphingomonadaceae</taxon>
        <taxon>Sphingomicrobium</taxon>
    </lineage>
</organism>
<dbReference type="InterPro" id="IPR053924">
    <property type="entry name" value="RecX_HTH_2nd"/>
</dbReference>
<keyword evidence="4" id="KW-0963">Cytoplasm</keyword>
<dbReference type="PANTHER" id="PTHR33602:SF1">
    <property type="entry name" value="REGULATORY PROTEIN RECX FAMILY PROTEIN"/>
    <property type="match status" value="1"/>
</dbReference>
<comment type="caution">
    <text evidence="6">The sequence shown here is derived from an EMBL/GenBank/DDBJ whole genome shotgun (WGS) entry which is preliminary data.</text>
</comment>
<evidence type="ECO:0000313" key="6">
    <source>
        <dbReference type="EMBL" id="MBB3764217.1"/>
    </source>
</evidence>
<feature type="domain" description="RecX second three-helical" evidence="5">
    <location>
        <begin position="51"/>
        <end position="90"/>
    </location>
</feature>
<name>A0A839Z2E5_9SPHN</name>
<dbReference type="Proteomes" id="UP000578569">
    <property type="component" value="Unassembled WGS sequence"/>
</dbReference>
<sequence length="162" mass="17800">MALRYVGRYATSRAKLAAYLARKLRERGWEGEGDPPIDSLVERFTELGYVDDAAFAANKARSLTARGYGARRLGDALYAAGIAESDAEEANRIAESQKIDAALAFARRRRFGPYAQKRETDPARREKQVAAMLRAGHPYGIVRKILDLSPGAAVNSADLLEN</sequence>
<proteinExistence type="inferred from homology"/>
<protein>
    <recommendedName>
        <fullName evidence="3">Regulatory protein RecX</fullName>
    </recommendedName>
</protein>
<reference evidence="6 7" key="1">
    <citation type="submission" date="2020-08" db="EMBL/GenBank/DDBJ databases">
        <title>Genomic Encyclopedia of Type Strains, Phase IV (KMG-IV): sequencing the most valuable type-strain genomes for metagenomic binning, comparative biology and taxonomic classification.</title>
        <authorList>
            <person name="Goeker M."/>
        </authorList>
    </citation>
    <scope>NUCLEOTIDE SEQUENCE [LARGE SCALE GENOMIC DNA]</scope>
    <source>
        <strain evidence="6 7">DSM 24194</strain>
    </source>
</reference>